<evidence type="ECO:0000256" key="12">
    <source>
        <dbReference type="ARBA" id="ARBA00029757"/>
    </source>
</evidence>
<dbReference type="HAMAP" id="MF_00409">
    <property type="entry name" value="LpxK"/>
    <property type="match status" value="1"/>
</dbReference>
<evidence type="ECO:0000313" key="14">
    <source>
        <dbReference type="EMBL" id="MDX6806899.1"/>
    </source>
</evidence>
<protein>
    <recommendedName>
        <fullName evidence="4 13">Tetraacyldisaccharide 4'-kinase</fullName>
        <ecNumber evidence="3 13">2.7.1.130</ecNumber>
    </recommendedName>
    <alternativeName>
        <fullName evidence="12 13">Lipid A 4'-kinase</fullName>
    </alternativeName>
</protein>
<keyword evidence="7 13" id="KW-0808">Transferase</keyword>
<evidence type="ECO:0000313" key="15">
    <source>
        <dbReference type="Proteomes" id="UP001274321"/>
    </source>
</evidence>
<dbReference type="PANTHER" id="PTHR42724:SF1">
    <property type="entry name" value="TETRAACYLDISACCHARIDE 4'-KINASE, MITOCHONDRIAL-RELATED"/>
    <property type="match status" value="1"/>
</dbReference>
<reference evidence="14 15" key="1">
    <citation type="submission" date="2023-11" db="EMBL/GenBank/DDBJ databases">
        <authorList>
            <person name="Bao R."/>
        </authorList>
    </citation>
    <scope>NUCLEOTIDE SEQUENCE [LARGE SCALE GENOMIC DNA]</scope>
    <source>
        <strain evidence="14 15">PJ23</strain>
    </source>
</reference>
<dbReference type="EC" id="2.7.1.130" evidence="3 13"/>
<dbReference type="InterPro" id="IPR027417">
    <property type="entry name" value="P-loop_NTPase"/>
</dbReference>
<dbReference type="EMBL" id="JAXAFJ010000007">
    <property type="protein sequence ID" value="MDX6806899.1"/>
    <property type="molecule type" value="Genomic_DNA"/>
</dbReference>
<keyword evidence="9 13" id="KW-0418">Kinase</keyword>
<evidence type="ECO:0000256" key="5">
    <source>
        <dbReference type="ARBA" id="ARBA00022516"/>
    </source>
</evidence>
<comment type="function">
    <text evidence="1 13">Transfers the gamma-phosphate of ATP to the 4'-position of a tetraacyldisaccharide 1-phosphate intermediate (termed DS-1-P) to form tetraacyldisaccharide 1,4'-bis-phosphate (lipid IVA).</text>
</comment>
<name>A0ABU4RPW6_9HYPH</name>
<organism evidence="14 15">
    <name type="scientific">Terrihabitans rhizophilus</name>
    <dbReference type="NCBI Taxonomy" id="3092662"/>
    <lineage>
        <taxon>Bacteria</taxon>
        <taxon>Pseudomonadati</taxon>
        <taxon>Pseudomonadota</taxon>
        <taxon>Alphaproteobacteria</taxon>
        <taxon>Hyphomicrobiales</taxon>
        <taxon>Terrihabitans</taxon>
    </lineage>
</organism>
<comment type="similarity">
    <text evidence="13">Belongs to the LpxK family.</text>
</comment>
<evidence type="ECO:0000256" key="9">
    <source>
        <dbReference type="ARBA" id="ARBA00022777"/>
    </source>
</evidence>
<evidence type="ECO:0000256" key="1">
    <source>
        <dbReference type="ARBA" id="ARBA00002274"/>
    </source>
</evidence>
<keyword evidence="10 13" id="KW-0067">ATP-binding</keyword>
<keyword evidence="6 13" id="KW-0441">Lipid A biosynthesis</keyword>
<evidence type="ECO:0000256" key="4">
    <source>
        <dbReference type="ARBA" id="ARBA00016436"/>
    </source>
</evidence>
<evidence type="ECO:0000256" key="2">
    <source>
        <dbReference type="ARBA" id="ARBA00004870"/>
    </source>
</evidence>
<evidence type="ECO:0000256" key="10">
    <source>
        <dbReference type="ARBA" id="ARBA00022840"/>
    </source>
</evidence>
<evidence type="ECO:0000256" key="6">
    <source>
        <dbReference type="ARBA" id="ARBA00022556"/>
    </source>
</evidence>
<comment type="caution">
    <text evidence="14">The sequence shown here is derived from an EMBL/GenBank/DDBJ whole genome shotgun (WGS) entry which is preliminary data.</text>
</comment>
<keyword evidence="5 13" id="KW-0444">Lipid biosynthesis</keyword>
<dbReference type="Pfam" id="PF02606">
    <property type="entry name" value="LpxK"/>
    <property type="match status" value="1"/>
</dbReference>
<comment type="catalytic activity">
    <reaction evidence="13">
        <text>a lipid A disaccharide + ATP = a lipid IVA + ADP + H(+)</text>
        <dbReference type="Rhea" id="RHEA:67840"/>
        <dbReference type="ChEBI" id="CHEBI:15378"/>
        <dbReference type="ChEBI" id="CHEBI:30616"/>
        <dbReference type="ChEBI" id="CHEBI:176343"/>
        <dbReference type="ChEBI" id="CHEBI:176425"/>
        <dbReference type="ChEBI" id="CHEBI:456216"/>
        <dbReference type="EC" id="2.7.1.130"/>
    </reaction>
</comment>
<keyword evidence="8 13" id="KW-0547">Nucleotide-binding</keyword>
<dbReference type="GO" id="GO:0009029">
    <property type="term" value="F:lipid-A 4'-kinase activity"/>
    <property type="evidence" value="ECO:0007669"/>
    <property type="project" value="UniProtKB-EC"/>
</dbReference>
<keyword evidence="11 13" id="KW-0443">Lipid metabolism</keyword>
<dbReference type="SUPFAM" id="SSF52540">
    <property type="entry name" value="P-loop containing nucleoside triphosphate hydrolases"/>
    <property type="match status" value="1"/>
</dbReference>
<accession>A0ABU4RPW6</accession>
<sequence>MRAPRFWSQTPPHLAARLLAPLGGVVGRETLRRMARPGADIAVPVICVGNPVAGGAGKTPTAIALSHILHGMAERPVFLSRGHGGRLKGPVLVDPDTHGAADVGDEPLLLTRTAPTIVSRDRLSGARVAERLDTVIIMDDGFQNPALRKDLSILVVDAAVGTGNGLCLPAGPLRAPLMEQLRQAGAVVLIGQGSAGEAVRGRAQSLGLPVFRAKLHPIQDGAHPLAGRRVLAFAGIGRPAKFAETLQELGAKIAGFVPLPDHHVFRERDALELLTRADRERLLLVTTEKDHARLAGAQSSALRELASLARVVPVSLRFEDEGGVQALLHHALQNRRARSTLG</sequence>
<evidence type="ECO:0000256" key="7">
    <source>
        <dbReference type="ARBA" id="ARBA00022679"/>
    </source>
</evidence>
<gene>
    <name evidence="13 14" type="primary">lpxK</name>
    <name evidence="14" type="ORF">SCD90_12565</name>
</gene>
<evidence type="ECO:0000256" key="8">
    <source>
        <dbReference type="ARBA" id="ARBA00022741"/>
    </source>
</evidence>
<dbReference type="RefSeq" id="WP_319845019.1">
    <property type="nucleotide sequence ID" value="NZ_JAXAFJ010000007.1"/>
</dbReference>
<dbReference type="Proteomes" id="UP001274321">
    <property type="component" value="Unassembled WGS sequence"/>
</dbReference>
<keyword evidence="15" id="KW-1185">Reference proteome</keyword>
<comment type="pathway">
    <text evidence="2 13">Glycolipid biosynthesis; lipid IV(A) biosynthesis; lipid IV(A) from (3R)-3-hydroxytetradecanoyl-[acyl-carrier-protein] and UDP-N-acetyl-alpha-D-glucosamine: step 6/6.</text>
</comment>
<evidence type="ECO:0000256" key="3">
    <source>
        <dbReference type="ARBA" id="ARBA00012071"/>
    </source>
</evidence>
<feature type="binding site" evidence="13">
    <location>
        <begin position="52"/>
        <end position="59"/>
    </location>
    <ligand>
        <name>ATP</name>
        <dbReference type="ChEBI" id="CHEBI:30616"/>
    </ligand>
</feature>
<dbReference type="NCBIfam" id="TIGR00682">
    <property type="entry name" value="lpxK"/>
    <property type="match status" value="1"/>
</dbReference>
<evidence type="ECO:0000256" key="13">
    <source>
        <dbReference type="HAMAP-Rule" id="MF_00409"/>
    </source>
</evidence>
<dbReference type="PANTHER" id="PTHR42724">
    <property type="entry name" value="TETRAACYLDISACCHARIDE 4'-KINASE"/>
    <property type="match status" value="1"/>
</dbReference>
<dbReference type="InterPro" id="IPR003758">
    <property type="entry name" value="LpxK"/>
</dbReference>
<proteinExistence type="inferred from homology"/>
<evidence type="ECO:0000256" key="11">
    <source>
        <dbReference type="ARBA" id="ARBA00023098"/>
    </source>
</evidence>